<evidence type="ECO:0000256" key="5">
    <source>
        <dbReference type="SAM" id="MobiDB-lite"/>
    </source>
</evidence>
<organism evidence="7 8">
    <name type="scientific">Oleoguttula mirabilis</name>
    <dbReference type="NCBI Taxonomy" id="1507867"/>
    <lineage>
        <taxon>Eukaryota</taxon>
        <taxon>Fungi</taxon>
        <taxon>Dikarya</taxon>
        <taxon>Ascomycota</taxon>
        <taxon>Pezizomycotina</taxon>
        <taxon>Dothideomycetes</taxon>
        <taxon>Dothideomycetidae</taxon>
        <taxon>Mycosphaerellales</taxon>
        <taxon>Teratosphaeriaceae</taxon>
        <taxon>Oleoguttula</taxon>
    </lineage>
</organism>
<feature type="compositionally biased region" description="Basic residues" evidence="5">
    <location>
        <begin position="34"/>
        <end position="52"/>
    </location>
</feature>
<keyword evidence="4" id="KW-0544">Nucleosome core</keyword>
<reference evidence="7 8" key="1">
    <citation type="submission" date="2021-11" db="EMBL/GenBank/DDBJ databases">
        <title>Black yeast isolated from Biological Soil Crust.</title>
        <authorList>
            <person name="Kurbessoian T."/>
        </authorList>
    </citation>
    <scope>NUCLEOTIDE SEQUENCE [LARGE SCALE GENOMIC DNA]</scope>
    <source>
        <strain evidence="7 8">CCFEE 5522</strain>
    </source>
</reference>
<dbReference type="InterPro" id="IPR009072">
    <property type="entry name" value="Histone-fold"/>
</dbReference>
<accession>A0AAV9J9I5</accession>
<dbReference type="PANTHER" id="PTHR11426">
    <property type="entry name" value="HISTONE H3"/>
    <property type="match status" value="1"/>
</dbReference>
<dbReference type="PRINTS" id="PR00622">
    <property type="entry name" value="HISTONEH3"/>
</dbReference>
<evidence type="ECO:0000259" key="6">
    <source>
        <dbReference type="Pfam" id="PF00125"/>
    </source>
</evidence>
<evidence type="ECO:0000256" key="1">
    <source>
        <dbReference type="ARBA" id="ARBA00004286"/>
    </source>
</evidence>
<feature type="domain" description="Core Histone H2A/H2B/H3" evidence="6">
    <location>
        <begin position="54"/>
        <end position="135"/>
    </location>
</feature>
<feature type="compositionally biased region" description="Low complexity" evidence="5">
    <location>
        <begin position="1"/>
        <end position="17"/>
    </location>
</feature>
<feature type="region of interest" description="Disordered" evidence="5">
    <location>
        <begin position="1"/>
        <end position="52"/>
    </location>
</feature>
<evidence type="ECO:0000256" key="3">
    <source>
        <dbReference type="ARBA" id="ARBA00022454"/>
    </source>
</evidence>
<dbReference type="GO" id="GO:0046982">
    <property type="term" value="F:protein heterodimerization activity"/>
    <property type="evidence" value="ECO:0007669"/>
    <property type="project" value="InterPro"/>
</dbReference>
<evidence type="ECO:0000313" key="7">
    <source>
        <dbReference type="EMBL" id="KAK4541782.1"/>
    </source>
</evidence>
<comment type="caution">
    <text evidence="7">The sequence shown here is derived from an EMBL/GenBank/DDBJ whole genome shotgun (WGS) entry which is preliminary data.</text>
</comment>
<comment type="subcellular location">
    <subcellularLocation>
        <location evidence="1">Chromosome</location>
    </subcellularLocation>
</comment>
<dbReference type="InterPro" id="IPR007125">
    <property type="entry name" value="H2A/H2B/H3"/>
</dbReference>
<keyword evidence="4" id="KW-0238">DNA-binding</keyword>
<dbReference type="GO" id="GO:0030527">
    <property type="term" value="F:structural constituent of chromatin"/>
    <property type="evidence" value="ECO:0007669"/>
    <property type="project" value="InterPro"/>
</dbReference>
<comment type="similarity">
    <text evidence="2">Belongs to the histone H3 family.</text>
</comment>
<evidence type="ECO:0000313" key="8">
    <source>
        <dbReference type="Proteomes" id="UP001324427"/>
    </source>
</evidence>
<dbReference type="Gene3D" id="1.10.20.10">
    <property type="entry name" value="Histone, subunit A"/>
    <property type="match status" value="1"/>
</dbReference>
<keyword evidence="8" id="KW-1185">Reference proteome</keyword>
<dbReference type="Pfam" id="PF00125">
    <property type="entry name" value="Histone"/>
    <property type="match status" value="1"/>
</dbReference>
<dbReference type="GO" id="GO:0003677">
    <property type="term" value="F:DNA binding"/>
    <property type="evidence" value="ECO:0007669"/>
    <property type="project" value="InterPro"/>
</dbReference>
<dbReference type="GO" id="GO:0000786">
    <property type="term" value="C:nucleosome"/>
    <property type="evidence" value="ECO:0007669"/>
    <property type="project" value="UniProtKB-KW"/>
</dbReference>
<dbReference type="SUPFAM" id="SSF47113">
    <property type="entry name" value="Histone-fold"/>
    <property type="match status" value="1"/>
</dbReference>
<keyword evidence="3" id="KW-0158">Chromosome</keyword>
<protein>
    <recommendedName>
        <fullName evidence="6">Core Histone H2A/H2B/H3 domain-containing protein</fullName>
    </recommendedName>
</protein>
<dbReference type="EMBL" id="JAVFHQ010000048">
    <property type="protein sequence ID" value="KAK4541782.1"/>
    <property type="molecule type" value="Genomic_DNA"/>
</dbReference>
<sequence length="152" mass="17270">MARTKPPPKKATAARTAGKQPRTAPSKKAEPKKKAQKAKMQKLKGQGRYKYRAGTRTDRDLRKYLIGEELLIPKLPFQRVVRELAEKEMAGVRLQSSAIGALQWAVEAFSVDMFTRANGAAIHARRLTIQQKDIWLWKKMTNFDGKTKYGIM</sequence>
<gene>
    <name evidence="7" type="ORF">LTR36_007314</name>
</gene>
<name>A0AAV9J9I5_9PEZI</name>
<evidence type="ECO:0000256" key="4">
    <source>
        <dbReference type="ARBA" id="ARBA00023269"/>
    </source>
</evidence>
<dbReference type="InterPro" id="IPR000164">
    <property type="entry name" value="Histone_H3/CENP-A"/>
</dbReference>
<evidence type="ECO:0000256" key="2">
    <source>
        <dbReference type="ARBA" id="ARBA00010343"/>
    </source>
</evidence>
<dbReference type="SMART" id="SM00428">
    <property type="entry name" value="H3"/>
    <property type="match status" value="1"/>
</dbReference>
<dbReference type="Proteomes" id="UP001324427">
    <property type="component" value="Unassembled WGS sequence"/>
</dbReference>
<proteinExistence type="inferred from homology"/>
<dbReference type="AlphaFoldDB" id="A0AAV9J9I5"/>